<reference evidence="1 2" key="1">
    <citation type="submission" date="2018-06" db="EMBL/GenBank/DDBJ databases">
        <title>Complete genome of Desulfovibrio indonesiensis P37SLT.</title>
        <authorList>
            <person name="Crispim J.S."/>
            <person name="Vidigal P.M.P."/>
            <person name="Silva L.C.F."/>
            <person name="Laguardia C.N."/>
            <person name="Araujo L.C."/>
            <person name="Dias R.S."/>
            <person name="Sousa M.P."/>
            <person name="Paula S.O."/>
            <person name="Silva C."/>
        </authorList>
    </citation>
    <scope>NUCLEOTIDE SEQUENCE [LARGE SCALE GENOMIC DNA]</scope>
    <source>
        <strain evidence="1 2">P37SLT</strain>
    </source>
</reference>
<dbReference type="AlphaFoldDB" id="A0A7M3MGA4"/>
<organism evidence="1 2">
    <name type="scientific">Oceanidesulfovibrio indonesiensis</name>
    <dbReference type="NCBI Taxonomy" id="54767"/>
    <lineage>
        <taxon>Bacteria</taxon>
        <taxon>Pseudomonadati</taxon>
        <taxon>Thermodesulfobacteriota</taxon>
        <taxon>Desulfovibrionia</taxon>
        <taxon>Desulfovibrionales</taxon>
        <taxon>Desulfovibrionaceae</taxon>
        <taxon>Oceanidesulfovibrio</taxon>
    </lineage>
</organism>
<protein>
    <submittedName>
        <fullName evidence="1">Uncharacterized protein</fullName>
    </submittedName>
</protein>
<sequence length="112" mass="12232">MNAHQALETFTGIVCPLVTNEYGFVSDMVLACPGERDVHIHMDREGRALARASLTREKASIVRVHGVVEPSDDGDVSGHGVVLHVRQFEVLCVAGPEESHNPFPDQEVMEPS</sequence>
<evidence type="ECO:0000313" key="1">
    <source>
        <dbReference type="EMBL" id="TVM17902.1"/>
    </source>
</evidence>
<gene>
    <name evidence="1" type="ORF">DPQ33_07270</name>
</gene>
<keyword evidence="2" id="KW-1185">Reference proteome</keyword>
<dbReference type="Proteomes" id="UP000448292">
    <property type="component" value="Unassembled WGS sequence"/>
</dbReference>
<comment type="caution">
    <text evidence="1">The sequence shown here is derived from an EMBL/GenBank/DDBJ whole genome shotgun (WGS) entry which is preliminary data.</text>
</comment>
<dbReference type="OrthoDB" id="9858375at2"/>
<proteinExistence type="predicted"/>
<dbReference type="EMBL" id="QMIE01000005">
    <property type="protein sequence ID" value="TVM17902.1"/>
    <property type="molecule type" value="Genomic_DNA"/>
</dbReference>
<dbReference type="RefSeq" id="WP_144302555.1">
    <property type="nucleotide sequence ID" value="NZ_QMIE01000005.1"/>
</dbReference>
<accession>A0A7M3MGA4</accession>
<name>A0A7M3MGA4_9BACT</name>
<evidence type="ECO:0000313" key="2">
    <source>
        <dbReference type="Proteomes" id="UP000448292"/>
    </source>
</evidence>